<evidence type="ECO:0000256" key="1">
    <source>
        <dbReference type="SAM" id="SignalP"/>
    </source>
</evidence>
<name>A0A927IGZ6_9BACT</name>
<gene>
    <name evidence="2" type="ORF">IEN85_07445</name>
</gene>
<dbReference type="RefSeq" id="WP_191616453.1">
    <property type="nucleotide sequence ID" value="NZ_JACYFG010000007.1"/>
</dbReference>
<comment type="caution">
    <text evidence="2">The sequence shown here is derived from an EMBL/GenBank/DDBJ whole genome shotgun (WGS) entry which is preliminary data.</text>
</comment>
<organism evidence="2 3">
    <name type="scientific">Pelagicoccus enzymogenes</name>
    <dbReference type="NCBI Taxonomy" id="2773457"/>
    <lineage>
        <taxon>Bacteria</taxon>
        <taxon>Pseudomonadati</taxon>
        <taxon>Verrucomicrobiota</taxon>
        <taxon>Opitutia</taxon>
        <taxon>Puniceicoccales</taxon>
        <taxon>Pelagicoccaceae</taxon>
        <taxon>Pelagicoccus</taxon>
    </lineage>
</organism>
<sequence length="162" mass="17666">MLKSATIPLLLVFLAMVGCQTTGMDSAAYTRARFFLESVSSEGYGAAVALPVSGIHIPLQGQAIVSEYDYLAVDVVDVDLGRCLVFTLKPAAAREFYQISVGNQGKRLVLIVNGEPLGVRLIDGPIADGRIFVFLEVSDSNLMELARKLKETNFDIQKKLKR</sequence>
<dbReference type="Proteomes" id="UP000622317">
    <property type="component" value="Unassembled WGS sequence"/>
</dbReference>
<keyword evidence="3" id="KW-1185">Reference proteome</keyword>
<dbReference type="EMBL" id="JACYFG010000007">
    <property type="protein sequence ID" value="MBD5779324.1"/>
    <property type="molecule type" value="Genomic_DNA"/>
</dbReference>
<evidence type="ECO:0000313" key="3">
    <source>
        <dbReference type="Proteomes" id="UP000622317"/>
    </source>
</evidence>
<protein>
    <recommendedName>
        <fullName evidence="4">Preprotein translocase subunit SecD</fullName>
    </recommendedName>
</protein>
<proteinExistence type="predicted"/>
<dbReference type="PROSITE" id="PS51257">
    <property type="entry name" value="PROKAR_LIPOPROTEIN"/>
    <property type="match status" value="1"/>
</dbReference>
<feature type="chain" id="PRO_5037870978" description="Preprotein translocase subunit SecD" evidence="1">
    <location>
        <begin position="24"/>
        <end position="162"/>
    </location>
</feature>
<keyword evidence="1" id="KW-0732">Signal</keyword>
<feature type="signal peptide" evidence="1">
    <location>
        <begin position="1"/>
        <end position="23"/>
    </location>
</feature>
<reference evidence="2" key="1">
    <citation type="submission" date="2020-09" db="EMBL/GenBank/DDBJ databases">
        <title>Pelagicoccus enzymogenes sp. nov. with an EPS production, isolated from marine sediment.</title>
        <authorList>
            <person name="Feng X."/>
        </authorList>
    </citation>
    <scope>NUCLEOTIDE SEQUENCE</scope>
    <source>
        <strain evidence="2">NFK12</strain>
    </source>
</reference>
<evidence type="ECO:0000313" key="2">
    <source>
        <dbReference type="EMBL" id="MBD5779324.1"/>
    </source>
</evidence>
<dbReference type="AlphaFoldDB" id="A0A927IGZ6"/>
<accession>A0A927IGZ6</accession>
<evidence type="ECO:0008006" key="4">
    <source>
        <dbReference type="Google" id="ProtNLM"/>
    </source>
</evidence>